<evidence type="ECO:0000256" key="9">
    <source>
        <dbReference type="ARBA" id="ARBA00022840"/>
    </source>
</evidence>
<keyword evidence="3" id="KW-1003">Cell membrane</keyword>
<evidence type="ECO:0000256" key="8">
    <source>
        <dbReference type="ARBA" id="ARBA00022777"/>
    </source>
</evidence>
<keyword evidence="8" id="KW-0418">Kinase</keyword>
<evidence type="ECO:0000256" key="4">
    <source>
        <dbReference type="ARBA" id="ARBA00022527"/>
    </source>
</evidence>
<dbReference type="InterPro" id="IPR047117">
    <property type="entry name" value="PERK1-13-like"/>
</dbReference>
<evidence type="ECO:0000256" key="1">
    <source>
        <dbReference type="ARBA" id="ARBA00004162"/>
    </source>
</evidence>
<evidence type="ECO:0000256" key="3">
    <source>
        <dbReference type="ARBA" id="ARBA00022475"/>
    </source>
</evidence>
<reference evidence="15" key="1">
    <citation type="submission" date="2019-12" db="EMBL/GenBank/DDBJ databases">
        <title>Genome sequencing and annotation of Brassica cretica.</title>
        <authorList>
            <person name="Studholme D.J."/>
            <person name="Sarris P."/>
        </authorList>
    </citation>
    <scope>NUCLEOTIDE SEQUENCE</scope>
    <source>
        <strain evidence="15">PFS-109/04</strain>
        <tissue evidence="15">Leaf</tissue>
    </source>
</reference>
<dbReference type="PANTHER" id="PTHR47982">
    <property type="entry name" value="PROLINE-RICH RECEPTOR-LIKE PROTEIN KINASE PERK4"/>
    <property type="match status" value="1"/>
</dbReference>
<dbReference type="GO" id="GO:0005524">
    <property type="term" value="F:ATP binding"/>
    <property type="evidence" value="ECO:0007669"/>
    <property type="project" value="UniProtKB-KW"/>
</dbReference>
<evidence type="ECO:0000256" key="13">
    <source>
        <dbReference type="ARBA" id="ARBA00048679"/>
    </source>
</evidence>
<keyword evidence="10" id="KW-1133">Transmembrane helix</keyword>
<dbReference type="GO" id="GO:0004674">
    <property type="term" value="F:protein serine/threonine kinase activity"/>
    <property type="evidence" value="ECO:0007669"/>
    <property type="project" value="UniProtKB-KW"/>
</dbReference>
<protein>
    <recommendedName>
        <fullName evidence="2">non-specific serine/threonine protein kinase</fullName>
        <ecNumber evidence="2">2.7.11.1</ecNumber>
    </recommendedName>
</protein>
<keyword evidence="4" id="KW-0723">Serine/threonine-protein kinase</keyword>
<dbReference type="Pfam" id="PF07714">
    <property type="entry name" value="PK_Tyr_Ser-Thr"/>
    <property type="match status" value="1"/>
</dbReference>
<keyword evidence="11" id="KW-0472">Membrane</keyword>
<evidence type="ECO:0000256" key="6">
    <source>
        <dbReference type="ARBA" id="ARBA00022692"/>
    </source>
</evidence>
<dbReference type="InterPro" id="IPR000719">
    <property type="entry name" value="Prot_kinase_dom"/>
</dbReference>
<evidence type="ECO:0000256" key="2">
    <source>
        <dbReference type="ARBA" id="ARBA00012513"/>
    </source>
</evidence>
<accession>A0A8S9Q1U4</accession>
<comment type="catalytic activity">
    <reaction evidence="13">
        <text>L-seryl-[protein] + ATP = O-phospho-L-seryl-[protein] + ADP + H(+)</text>
        <dbReference type="Rhea" id="RHEA:17989"/>
        <dbReference type="Rhea" id="RHEA-COMP:9863"/>
        <dbReference type="Rhea" id="RHEA-COMP:11604"/>
        <dbReference type="ChEBI" id="CHEBI:15378"/>
        <dbReference type="ChEBI" id="CHEBI:29999"/>
        <dbReference type="ChEBI" id="CHEBI:30616"/>
        <dbReference type="ChEBI" id="CHEBI:83421"/>
        <dbReference type="ChEBI" id="CHEBI:456216"/>
        <dbReference type="EC" id="2.7.11.1"/>
    </reaction>
</comment>
<evidence type="ECO:0000256" key="11">
    <source>
        <dbReference type="ARBA" id="ARBA00023136"/>
    </source>
</evidence>
<name>A0A8S9Q1U4_BRACR</name>
<dbReference type="AlphaFoldDB" id="A0A8S9Q1U4"/>
<keyword evidence="7" id="KW-0547">Nucleotide-binding</keyword>
<comment type="caution">
    <text evidence="15">The sequence shown here is derived from an EMBL/GenBank/DDBJ whole genome shotgun (WGS) entry which is preliminary data.</text>
</comment>
<dbReference type="InterPro" id="IPR011009">
    <property type="entry name" value="Kinase-like_dom_sf"/>
</dbReference>
<sequence length="266" mass="30044">MFMGILDHLQWHLLSLVGYCISENRRLLIYDYVPNNNLYFHLHGTPGLDWATRVKIAAGAARGLAYLHEDCHPRIIHRDIKSSNILLDNNFHPLVSDFGLAKLALDCNTHITTHVMGTFAYMAPEYASSGKLTEKSDVFSFGVVLLELARPLLSHAVETEEFEALVDPKLGRNYVGAEMFRMIEAAAACIHHSAAKRPRMSQIVRAFDSLAEEDLANGMRLGQSKVIDSAKQSAEIRLFRRMAFGSQNYNTDFFTHNIYNSRDENL</sequence>
<evidence type="ECO:0000313" key="16">
    <source>
        <dbReference type="Proteomes" id="UP000712600"/>
    </source>
</evidence>
<evidence type="ECO:0000256" key="10">
    <source>
        <dbReference type="ARBA" id="ARBA00022989"/>
    </source>
</evidence>
<dbReference type="InterPro" id="IPR008271">
    <property type="entry name" value="Ser/Thr_kinase_AS"/>
</dbReference>
<dbReference type="EMBL" id="QGKX02001347">
    <property type="protein sequence ID" value="KAF3525910.1"/>
    <property type="molecule type" value="Genomic_DNA"/>
</dbReference>
<evidence type="ECO:0000259" key="14">
    <source>
        <dbReference type="PROSITE" id="PS50011"/>
    </source>
</evidence>
<evidence type="ECO:0000313" key="15">
    <source>
        <dbReference type="EMBL" id="KAF3525910.1"/>
    </source>
</evidence>
<evidence type="ECO:0000256" key="7">
    <source>
        <dbReference type="ARBA" id="ARBA00022741"/>
    </source>
</evidence>
<dbReference type="GO" id="GO:0005886">
    <property type="term" value="C:plasma membrane"/>
    <property type="evidence" value="ECO:0007669"/>
    <property type="project" value="UniProtKB-SubCell"/>
</dbReference>
<dbReference type="PROSITE" id="PS50011">
    <property type="entry name" value="PROTEIN_KINASE_DOM"/>
    <property type="match status" value="1"/>
</dbReference>
<gene>
    <name evidence="15" type="ORF">F2Q69_00046587</name>
</gene>
<dbReference type="SUPFAM" id="SSF56112">
    <property type="entry name" value="Protein kinase-like (PK-like)"/>
    <property type="match status" value="1"/>
</dbReference>
<evidence type="ECO:0000256" key="5">
    <source>
        <dbReference type="ARBA" id="ARBA00022679"/>
    </source>
</evidence>
<dbReference type="Proteomes" id="UP000712600">
    <property type="component" value="Unassembled WGS sequence"/>
</dbReference>
<proteinExistence type="predicted"/>
<comment type="subcellular location">
    <subcellularLocation>
        <location evidence="1">Cell membrane</location>
        <topology evidence="1">Single-pass membrane protein</topology>
    </subcellularLocation>
</comment>
<keyword evidence="5" id="KW-0808">Transferase</keyword>
<dbReference type="FunFam" id="1.10.510.10:FF:001424">
    <property type="entry name" value="Protein kinase superfamily protein"/>
    <property type="match status" value="1"/>
</dbReference>
<comment type="catalytic activity">
    <reaction evidence="12">
        <text>L-threonyl-[protein] + ATP = O-phospho-L-threonyl-[protein] + ADP + H(+)</text>
        <dbReference type="Rhea" id="RHEA:46608"/>
        <dbReference type="Rhea" id="RHEA-COMP:11060"/>
        <dbReference type="Rhea" id="RHEA-COMP:11605"/>
        <dbReference type="ChEBI" id="CHEBI:15378"/>
        <dbReference type="ChEBI" id="CHEBI:30013"/>
        <dbReference type="ChEBI" id="CHEBI:30616"/>
        <dbReference type="ChEBI" id="CHEBI:61977"/>
        <dbReference type="ChEBI" id="CHEBI:456216"/>
        <dbReference type="EC" id="2.7.11.1"/>
    </reaction>
</comment>
<organism evidence="15 16">
    <name type="scientific">Brassica cretica</name>
    <name type="common">Mustard</name>
    <dbReference type="NCBI Taxonomy" id="69181"/>
    <lineage>
        <taxon>Eukaryota</taxon>
        <taxon>Viridiplantae</taxon>
        <taxon>Streptophyta</taxon>
        <taxon>Embryophyta</taxon>
        <taxon>Tracheophyta</taxon>
        <taxon>Spermatophyta</taxon>
        <taxon>Magnoliopsida</taxon>
        <taxon>eudicotyledons</taxon>
        <taxon>Gunneridae</taxon>
        <taxon>Pentapetalae</taxon>
        <taxon>rosids</taxon>
        <taxon>malvids</taxon>
        <taxon>Brassicales</taxon>
        <taxon>Brassicaceae</taxon>
        <taxon>Brassiceae</taxon>
        <taxon>Brassica</taxon>
    </lineage>
</organism>
<keyword evidence="9" id="KW-0067">ATP-binding</keyword>
<dbReference type="EC" id="2.7.11.1" evidence="2"/>
<dbReference type="PROSITE" id="PS00108">
    <property type="entry name" value="PROTEIN_KINASE_ST"/>
    <property type="match status" value="1"/>
</dbReference>
<dbReference type="SMART" id="SM00220">
    <property type="entry name" value="S_TKc"/>
    <property type="match status" value="1"/>
</dbReference>
<dbReference type="InterPro" id="IPR001245">
    <property type="entry name" value="Ser-Thr/Tyr_kinase_cat_dom"/>
</dbReference>
<dbReference type="Gene3D" id="1.10.510.10">
    <property type="entry name" value="Transferase(Phosphotransferase) domain 1"/>
    <property type="match status" value="1"/>
</dbReference>
<keyword evidence="6" id="KW-0812">Transmembrane</keyword>
<dbReference type="PANTHER" id="PTHR47982:SF45">
    <property type="entry name" value="NON-SPECIFIC SERINE_THREONINE PROTEIN KINASE"/>
    <property type="match status" value="1"/>
</dbReference>
<evidence type="ECO:0000256" key="12">
    <source>
        <dbReference type="ARBA" id="ARBA00047899"/>
    </source>
</evidence>
<feature type="domain" description="Protein kinase" evidence="14">
    <location>
        <begin position="1"/>
        <end position="210"/>
    </location>
</feature>